<organism evidence="25 26">
    <name type="scientific">Enteractinococcus fodinae</name>
    <dbReference type="NCBI Taxonomy" id="684663"/>
    <lineage>
        <taxon>Bacteria</taxon>
        <taxon>Bacillati</taxon>
        <taxon>Actinomycetota</taxon>
        <taxon>Actinomycetes</taxon>
        <taxon>Micrococcales</taxon>
        <taxon>Micrococcaceae</taxon>
    </lineage>
</organism>
<keyword evidence="8" id="KW-0276">Fatty acid metabolism</keyword>
<evidence type="ECO:0000256" key="2">
    <source>
        <dbReference type="ARBA" id="ARBA00004496"/>
    </source>
</evidence>
<evidence type="ECO:0000256" key="22">
    <source>
        <dbReference type="ARBA" id="ARBA00048074"/>
    </source>
</evidence>
<keyword evidence="12" id="KW-0966">Cell projection</keyword>
<keyword evidence="26" id="KW-1185">Reference proteome</keyword>
<evidence type="ECO:0000256" key="18">
    <source>
        <dbReference type="ARBA" id="ARBA00043210"/>
    </source>
</evidence>
<evidence type="ECO:0000259" key="24">
    <source>
        <dbReference type="Pfam" id="PF03061"/>
    </source>
</evidence>
<evidence type="ECO:0000256" key="11">
    <source>
        <dbReference type="ARBA" id="ARBA00023136"/>
    </source>
</evidence>
<comment type="catalytic activity">
    <reaction evidence="13">
        <text>(5Z,8Z,11Z,14Z)-eicosatetraenoyl-CoA + H2O = (5Z,8Z,11Z,14Z)-eicosatetraenoate + CoA + H(+)</text>
        <dbReference type="Rhea" id="RHEA:40151"/>
        <dbReference type="ChEBI" id="CHEBI:15377"/>
        <dbReference type="ChEBI" id="CHEBI:15378"/>
        <dbReference type="ChEBI" id="CHEBI:32395"/>
        <dbReference type="ChEBI" id="CHEBI:57287"/>
        <dbReference type="ChEBI" id="CHEBI:57368"/>
    </reaction>
    <physiologicalReaction direction="left-to-right" evidence="13">
        <dbReference type="Rhea" id="RHEA:40152"/>
    </physiologicalReaction>
</comment>
<comment type="catalytic activity">
    <reaction evidence="22">
        <text>dodecanoyl-CoA + H2O = dodecanoate + CoA + H(+)</text>
        <dbReference type="Rhea" id="RHEA:30135"/>
        <dbReference type="ChEBI" id="CHEBI:15377"/>
        <dbReference type="ChEBI" id="CHEBI:15378"/>
        <dbReference type="ChEBI" id="CHEBI:18262"/>
        <dbReference type="ChEBI" id="CHEBI:57287"/>
        <dbReference type="ChEBI" id="CHEBI:57375"/>
    </reaction>
    <physiologicalReaction direction="left-to-right" evidence="22">
        <dbReference type="Rhea" id="RHEA:30136"/>
    </physiologicalReaction>
</comment>
<dbReference type="Proteomes" id="UP001183794">
    <property type="component" value="Unassembled WGS sequence"/>
</dbReference>
<keyword evidence="6" id="KW-0053">Apoptosis</keyword>
<evidence type="ECO:0000256" key="1">
    <source>
        <dbReference type="ARBA" id="ARBA00004170"/>
    </source>
</evidence>
<dbReference type="EC" id="3.1.2.2" evidence="16"/>
<evidence type="ECO:0000256" key="8">
    <source>
        <dbReference type="ARBA" id="ARBA00022832"/>
    </source>
</evidence>
<dbReference type="PANTHER" id="PTHR12418:SF19">
    <property type="entry name" value="ACYL-COENZYME A THIOESTERASE THEM4"/>
    <property type="match status" value="1"/>
</dbReference>
<evidence type="ECO:0000256" key="10">
    <source>
        <dbReference type="ARBA" id="ARBA00023098"/>
    </source>
</evidence>
<dbReference type="SUPFAM" id="SSF54637">
    <property type="entry name" value="Thioesterase/thiol ester dehydrase-isomerase"/>
    <property type="match status" value="1"/>
</dbReference>
<dbReference type="EMBL" id="JAVDYJ010000001">
    <property type="protein sequence ID" value="MDR7348228.1"/>
    <property type="molecule type" value="Genomic_DNA"/>
</dbReference>
<evidence type="ECO:0000313" key="26">
    <source>
        <dbReference type="Proteomes" id="UP001183794"/>
    </source>
</evidence>
<keyword evidence="4" id="KW-1003">Cell membrane</keyword>
<evidence type="ECO:0000256" key="20">
    <source>
        <dbReference type="ARBA" id="ARBA00047734"/>
    </source>
</evidence>
<evidence type="ECO:0000256" key="7">
    <source>
        <dbReference type="ARBA" id="ARBA00022801"/>
    </source>
</evidence>
<comment type="catalytic activity">
    <reaction evidence="21">
        <text>decanoyl-CoA + H2O = decanoate + CoA + H(+)</text>
        <dbReference type="Rhea" id="RHEA:40059"/>
        <dbReference type="ChEBI" id="CHEBI:15377"/>
        <dbReference type="ChEBI" id="CHEBI:15378"/>
        <dbReference type="ChEBI" id="CHEBI:27689"/>
        <dbReference type="ChEBI" id="CHEBI:57287"/>
        <dbReference type="ChEBI" id="CHEBI:61430"/>
    </reaction>
    <physiologicalReaction direction="left-to-right" evidence="21">
        <dbReference type="Rhea" id="RHEA:40060"/>
    </physiologicalReaction>
</comment>
<name>A0ABU2B641_9MICC</name>
<accession>A0ABU2B641</accession>
<comment type="subcellular location">
    <subcellularLocation>
        <location evidence="3">Cell projection</location>
        <location evidence="3">Ruffle membrane</location>
    </subcellularLocation>
    <subcellularLocation>
        <location evidence="2">Cytoplasm</location>
    </subcellularLocation>
    <subcellularLocation>
        <location evidence="1">Membrane</location>
        <topology evidence="1">Peripheral membrane protein</topology>
    </subcellularLocation>
</comment>
<evidence type="ECO:0000256" key="21">
    <source>
        <dbReference type="ARBA" id="ARBA00047969"/>
    </source>
</evidence>
<evidence type="ECO:0000256" key="12">
    <source>
        <dbReference type="ARBA" id="ARBA00023273"/>
    </source>
</evidence>
<evidence type="ECO:0000256" key="4">
    <source>
        <dbReference type="ARBA" id="ARBA00022475"/>
    </source>
</evidence>
<keyword evidence="7" id="KW-0378">Hydrolase</keyword>
<evidence type="ECO:0000256" key="13">
    <source>
        <dbReference type="ARBA" id="ARBA00035852"/>
    </source>
</evidence>
<keyword evidence="5" id="KW-0963">Cytoplasm</keyword>
<comment type="catalytic activity">
    <reaction evidence="23">
        <text>tetradecanoyl-CoA + H2O = tetradecanoate + CoA + H(+)</text>
        <dbReference type="Rhea" id="RHEA:40119"/>
        <dbReference type="ChEBI" id="CHEBI:15377"/>
        <dbReference type="ChEBI" id="CHEBI:15378"/>
        <dbReference type="ChEBI" id="CHEBI:30807"/>
        <dbReference type="ChEBI" id="CHEBI:57287"/>
        <dbReference type="ChEBI" id="CHEBI:57385"/>
    </reaction>
    <physiologicalReaction direction="left-to-right" evidence="23">
        <dbReference type="Rhea" id="RHEA:40120"/>
    </physiologicalReaction>
</comment>
<feature type="domain" description="Thioesterase" evidence="24">
    <location>
        <begin position="119"/>
        <end position="191"/>
    </location>
</feature>
<evidence type="ECO:0000256" key="5">
    <source>
        <dbReference type="ARBA" id="ARBA00022490"/>
    </source>
</evidence>
<comment type="catalytic activity">
    <reaction evidence="20">
        <text>hexadecanoyl-CoA + H2O = hexadecanoate + CoA + H(+)</text>
        <dbReference type="Rhea" id="RHEA:16645"/>
        <dbReference type="ChEBI" id="CHEBI:7896"/>
        <dbReference type="ChEBI" id="CHEBI:15377"/>
        <dbReference type="ChEBI" id="CHEBI:15378"/>
        <dbReference type="ChEBI" id="CHEBI:57287"/>
        <dbReference type="ChEBI" id="CHEBI:57379"/>
        <dbReference type="EC" id="3.1.2.2"/>
    </reaction>
    <physiologicalReaction direction="left-to-right" evidence="20">
        <dbReference type="Rhea" id="RHEA:16646"/>
    </physiologicalReaction>
</comment>
<evidence type="ECO:0000256" key="14">
    <source>
        <dbReference type="ARBA" id="ARBA00037002"/>
    </source>
</evidence>
<evidence type="ECO:0000313" key="25">
    <source>
        <dbReference type="EMBL" id="MDR7348228.1"/>
    </source>
</evidence>
<dbReference type="InterPro" id="IPR029069">
    <property type="entry name" value="HotDog_dom_sf"/>
</dbReference>
<comment type="similarity">
    <text evidence="15">Belongs to the THEM4/THEM5 thioesterase family.</text>
</comment>
<dbReference type="InterPro" id="IPR006683">
    <property type="entry name" value="Thioestr_dom"/>
</dbReference>
<dbReference type="Gene3D" id="3.10.129.10">
    <property type="entry name" value="Hotdog Thioesterase"/>
    <property type="match status" value="1"/>
</dbReference>
<evidence type="ECO:0000256" key="23">
    <source>
        <dbReference type="ARBA" id="ARBA00048180"/>
    </source>
</evidence>
<keyword evidence="9" id="KW-0809">Transit peptide</keyword>
<dbReference type="InterPro" id="IPR052365">
    <property type="entry name" value="THEM4/THEM5_acyl-CoA_thioest"/>
</dbReference>
<comment type="caution">
    <text evidence="25">The sequence shown here is derived from an EMBL/GenBank/DDBJ whole genome shotgun (WGS) entry which is preliminary data.</text>
</comment>
<evidence type="ECO:0000256" key="9">
    <source>
        <dbReference type="ARBA" id="ARBA00022946"/>
    </source>
</evidence>
<dbReference type="RefSeq" id="WP_310175209.1">
    <property type="nucleotide sequence ID" value="NZ_BAABHE010000002.1"/>
</dbReference>
<evidence type="ECO:0000256" key="19">
    <source>
        <dbReference type="ARBA" id="ARBA00047588"/>
    </source>
</evidence>
<keyword evidence="10" id="KW-0443">Lipid metabolism</keyword>
<evidence type="ECO:0000256" key="16">
    <source>
        <dbReference type="ARBA" id="ARBA00038848"/>
    </source>
</evidence>
<dbReference type="CDD" id="cd03443">
    <property type="entry name" value="PaaI_thioesterase"/>
    <property type="match status" value="1"/>
</dbReference>
<sequence>MTSVDFVDAIALAKHRQNFEETEHTRAYREMLAAVRGFQNAVVQANPSPEQLEQMTTSLQQMQAMLEAQALPEVERWYGRGGGRDGKLQLVTPQLIFEEVEDDRIHAHTTAGEFYIGMNGAMHGGIVATIFDALLGRMAAGTQGRVCRTAYLTTEYKAITPLNQRLDLVAKVESVERRKRFVTGQLWHGDTLCATADALFIEMLPGQQ</sequence>
<dbReference type="PANTHER" id="PTHR12418">
    <property type="entry name" value="ACYL-COENZYME A THIOESTERASE THEM4"/>
    <property type="match status" value="1"/>
</dbReference>
<evidence type="ECO:0000256" key="6">
    <source>
        <dbReference type="ARBA" id="ARBA00022703"/>
    </source>
</evidence>
<evidence type="ECO:0000256" key="3">
    <source>
        <dbReference type="ARBA" id="ARBA00004632"/>
    </source>
</evidence>
<gene>
    <name evidence="25" type="ORF">J2S62_002485</name>
</gene>
<protein>
    <recommendedName>
        <fullName evidence="17">Acyl-coenzyme A thioesterase THEM4</fullName>
        <ecNumber evidence="16">3.1.2.2</ecNumber>
    </recommendedName>
    <alternativeName>
        <fullName evidence="18">Thioesterase superfamily member 4</fullName>
    </alternativeName>
</protein>
<comment type="catalytic activity">
    <reaction evidence="19">
        <text>octanoyl-CoA + H2O = octanoate + CoA + H(+)</text>
        <dbReference type="Rhea" id="RHEA:30143"/>
        <dbReference type="ChEBI" id="CHEBI:15377"/>
        <dbReference type="ChEBI" id="CHEBI:15378"/>
        <dbReference type="ChEBI" id="CHEBI:25646"/>
        <dbReference type="ChEBI" id="CHEBI:57287"/>
        <dbReference type="ChEBI" id="CHEBI:57386"/>
    </reaction>
    <physiologicalReaction direction="left-to-right" evidence="19">
        <dbReference type="Rhea" id="RHEA:30144"/>
    </physiologicalReaction>
</comment>
<evidence type="ECO:0000256" key="15">
    <source>
        <dbReference type="ARBA" id="ARBA00038456"/>
    </source>
</evidence>
<proteinExistence type="inferred from homology"/>
<dbReference type="Pfam" id="PF03061">
    <property type="entry name" value="4HBT"/>
    <property type="match status" value="1"/>
</dbReference>
<evidence type="ECO:0000256" key="17">
    <source>
        <dbReference type="ARBA" id="ARBA00040123"/>
    </source>
</evidence>
<comment type="catalytic activity">
    <reaction evidence="14">
        <text>(9Z)-octadecenoyl-CoA + H2O = (9Z)-octadecenoate + CoA + H(+)</text>
        <dbReference type="Rhea" id="RHEA:40139"/>
        <dbReference type="ChEBI" id="CHEBI:15377"/>
        <dbReference type="ChEBI" id="CHEBI:15378"/>
        <dbReference type="ChEBI" id="CHEBI:30823"/>
        <dbReference type="ChEBI" id="CHEBI:57287"/>
        <dbReference type="ChEBI" id="CHEBI:57387"/>
    </reaction>
    <physiologicalReaction direction="left-to-right" evidence="14">
        <dbReference type="Rhea" id="RHEA:40140"/>
    </physiologicalReaction>
</comment>
<keyword evidence="11" id="KW-0472">Membrane</keyword>
<reference evidence="25 26" key="1">
    <citation type="submission" date="2023-07" db="EMBL/GenBank/DDBJ databases">
        <title>Sequencing the genomes of 1000 actinobacteria strains.</title>
        <authorList>
            <person name="Klenk H.-P."/>
        </authorList>
    </citation>
    <scope>NUCLEOTIDE SEQUENCE [LARGE SCALE GENOMIC DNA]</scope>
    <source>
        <strain evidence="25 26">DSM 22966</strain>
    </source>
</reference>